<accession>A0A974SMZ6</accession>
<proteinExistence type="predicted"/>
<organism evidence="1 2">
    <name type="scientific">Azospira restricta</name>
    <dbReference type="NCBI Taxonomy" id="404405"/>
    <lineage>
        <taxon>Bacteria</taxon>
        <taxon>Pseudomonadati</taxon>
        <taxon>Pseudomonadota</taxon>
        <taxon>Betaproteobacteria</taxon>
        <taxon>Rhodocyclales</taxon>
        <taxon>Rhodocyclaceae</taxon>
        <taxon>Azospira</taxon>
    </lineage>
</organism>
<gene>
    <name evidence="1" type="ORF">IWH25_14455</name>
</gene>
<name>A0A974SMZ6_9RHOO</name>
<keyword evidence="2" id="KW-1185">Reference proteome</keyword>
<dbReference type="KEGG" id="ares:IWH25_14455"/>
<reference evidence="1" key="1">
    <citation type="submission" date="2020-11" db="EMBL/GenBank/DDBJ databases">
        <title>Azospira restricta DSM 18626 genome sequence.</title>
        <authorList>
            <person name="Moe W.M."/>
        </authorList>
    </citation>
    <scope>NUCLEOTIDE SEQUENCE</scope>
    <source>
        <strain evidence="1">DSM 18626</strain>
    </source>
</reference>
<evidence type="ECO:0000313" key="1">
    <source>
        <dbReference type="EMBL" id="QRJ62947.1"/>
    </source>
</evidence>
<dbReference type="EMBL" id="CP064781">
    <property type="protein sequence ID" value="QRJ62947.1"/>
    <property type="molecule type" value="Genomic_DNA"/>
</dbReference>
<dbReference type="InterPro" id="IPR021853">
    <property type="entry name" value="DUF3460"/>
</dbReference>
<dbReference type="Pfam" id="PF11943">
    <property type="entry name" value="DUF3460"/>
    <property type="match status" value="1"/>
</dbReference>
<dbReference type="RefSeq" id="WP_203386474.1">
    <property type="nucleotide sequence ID" value="NZ_CP064781.1"/>
</dbReference>
<sequence>MFGTLYESDHTKWMREMMAKNPEWAEDQKTGRAIWWDKQIDLDQQARYQQAKEANKSYPYDVNFDF</sequence>
<evidence type="ECO:0000313" key="2">
    <source>
        <dbReference type="Proteomes" id="UP000663444"/>
    </source>
</evidence>
<dbReference type="Proteomes" id="UP000663444">
    <property type="component" value="Chromosome"/>
</dbReference>
<dbReference type="AlphaFoldDB" id="A0A974SMZ6"/>
<protein>
    <submittedName>
        <fullName evidence="1">DUF3460 family protein</fullName>
    </submittedName>
</protein>